<dbReference type="GO" id="GO:0006623">
    <property type="term" value="P:protein targeting to vacuole"/>
    <property type="evidence" value="ECO:0007669"/>
    <property type="project" value="TreeGrafter"/>
</dbReference>
<dbReference type="Proteomes" id="UP000053029">
    <property type="component" value="Unassembled WGS sequence"/>
</dbReference>
<dbReference type="GeneID" id="25308344"/>
<evidence type="ECO:0000256" key="2">
    <source>
        <dbReference type="SAM" id="MobiDB-lite"/>
    </source>
</evidence>
<evidence type="ECO:0000313" key="3">
    <source>
        <dbReference type="EMBL" id="KIW79014.1"/>
    </source>
</evidence>
<protein>
    <recommendedName>
        <fullName evidence="5">Post-SET domain-containing protein</fullName>
    </recommendedName>
</protein>
<dbReference type="HOGENOM" id="CLU_365239_0_0_1"/>
<feature type="region of interest" description="Disordered" evidence="2">
    <location>
        <begin position="29"/>
        <end position="104"/>
    </location>
</feature>
<organism evidence="3 4">
    <name type="scientific">Fonsecaea pedrosoi CBS 271.37</name>
    <dbReference type="NCBI Taxonomy" id="1442368"/>
    <lineage>
        <taxon>Eukaryota</taxon>
        <taxon>Fungi</taxon>
        <taxon>Dikarya</taxon>
        <taxon>Ascomycota</taxon>
        <taxon>Pezizomycotina</taxon>
        <taxon>Eurotiomycetes</taxon>
        <taxon>Chaetothyriomycetidae</taxon>
        <taxon>Chaetothyriales</taxon>
        <taxon>Herpotrichiellaceae</taxon>
        <taxon>Fonsecaea</taxon>
    </lineage>
</organism>
<name>A0A0D2H368_9EURO</name>
<dbReference type="STRING" id="1442368.A0A0D2H368"/>
<feature type="compositionally biased region" description="Polar residues" evidence="2">
    <location>
        <begin position="578"/>
        <end position="589"/>
    </location>
</feature>
<gene>
    <name evidence="3" type="ORF">Z517_08854</name>
</gene>
<dbReference type="AlphaFoldDB" id="A0A0D2H368"/>
<sequence length="755" mass="83118">MFIHAQDTRPSTPPPNTYLRQLEEAIATPVPDLASTLNLNSTDRDAQNEEWADQPQPQPSEAQGPAPGRAGIDMILSTHAEDGEWSAESQTRGSMNNEQSGRRPPIQYVFRLPEMSGPVTEDNHQLLGSTADLDLEPASLYPSRPLGYRSMSTIPQDSDDSDADILPLRMAADLSSSTNTRTHFLQLEGILQRYRSNRGAWGLSRGSDMGTVPTASALRALWNEETDEGLAVTIPSLAGLSSAQRREAVSRRAQNVQGPAGSRSAASIDAQRSDARKRVRKLICYLSRLRHTGIEGGLEAARKLGLDSLYASDDSNAPSDLPMHINSLPIPQYSSWLTAGMVWHGLQSTDRQPVRTLPSTAANIRRERQRALIRRTIARRGGASRGTGGSDEAAEFDTQALLTAERYLSDLIRHESNGRWTSSPYSNPLHTTSQPPEPDHWPVKVVIHSVDWEAMTVTGIMSASQMPEKPSSLYQSGARQPQGTTSDTLTSMSSFFVGEIIDFRRQPLETEKEGRDYEVGGVDVDARYWGRLGPFSKEIDRIRHLRGKKRTEYQQSSALWDAFRKAAAGEDAHKDAQDPSNADSPATDDTTVDDSPTKVFETPEDKEAEADEIIARSLSSAKWIEEKLGKEWILMRWKEQCFVDPPDSSTRPVFTTPTSRTGQSTGRSTGRSTGANIGGPASWGLTIAGFYYIALNRLTGEIDGLYYDPGSQPYQTIKMLPEGTTVSQSRPCGCGEKDCKDPVGIRKWFPAIELQ</sequence>
<dbReference type="Pfam" id="PF09783">
    <property type="entry name" value="Vac_ImportDeg"/>
    <property type="match status" value="1"/>
</dbReference>
<feature type="region of interest" description="Disordered" evidence="2">
    <location>
        <begin position="646"/>
        <end position="675"/>
    </location>
</feature>
<evidence type="ECO:0008006" key="5">
    <source>
        <dbReference type="Google" id="ProtNLM"/>
    </source>
</evidence>
<feature type="compositionally biased region" description="Acidic residues" evidence="2">
    <location>
        <begin position="602"/>
        <end position="611"/>
    </location>
</feature>
<feature type="compositionally biased region" description="Polar residues" evidence="2">
    <location>
        <begin position="87"/>
        <end position="99"/>
    </location>
</feature>
<accession>A0A0D2H368</accession>
<dbReference type="InterPro" id="IPR018618">
    <property type="entry name" value="GID4/10-like"/>
</dbReference>
<dbReference type="GO" id="GO:0007039">
    <property type="term" value="P:protein catabolic process in the vacuole"/>
    <property type="evidence" value="ECO:0007669"/>
    <property type="project" value="TreeGrafter"/>
</dbReference>
<dbReference type="VEuPathDB" id="FungiDB:Z517_08854"/>
<feature type="region of interest" description="Disordered" evidence="2">
    <location>
        <begin position="463"/>
        <end position="489"/>
    </location>
</feature>
<comment type="similarity">
    <text evidence="1">Belongs to the GID4/VID24 family.</text>
</comment>
<dbReference type="GO" id="GO:0043161">
    <property type="term" value="P:proteasome-mediated ubiquitin-dependent protein catabolic process"/>
    <property type="evidence" value="ECO:0007669"/>
    <property type="project" value="TreeGrafter"/>
</dbReference>
<evidence type="ECO:0000256" key="1">
    <source>
        <dbReference type="ARBA" id="ARBA00061469"/>
    </source>
</evidence>
<feature type="region of interest" description="Disordered" evidence="2">
    <location>
        <begin position="419"/>
        <end position="440"/>
    </location>
</feature>
<feature type="compositionally biased region" description="Polar residues" evidence="2">
    <location>
        <begin position="472"/>
        <end position="489"/>
    </location>
</feature>
<evidence type="ECO:0000313" key="4">
    <source>
        <dbReference type="Proteomes" id="UP000053029"/>
    </source>
</evidence>
<dbReference type="RefSeq" id="XP_013282822.1">
    <property type="nucleotide sequence ID" value="XM_013427368.1"/>
</dbReference>
<dbReference type="PANTHER" id="PTHR14534">
    <property type="entry name" value="VACUOLAR IMPORT AND DEGRADATION PROTEIN 24"/>
    <property type="match status" value="1"/>
</dbReference>
<proteinExistence type="inferred from homology"/>
<feature type="region of interest" description="Disordered" evidence="2">
    <location>
        <begin position="570"/>
        <end position="611"/>
    </location>
</feature>
<feature type="compositionally biased region" description="Low complexity" evidence="2">
    <location>
        <begin position="655"/>
        <end position="674"/>
    </location>
</feature>
<dbReference type="GO" id="GO:0045721">
    <property type="term" value="P:negative regulation of gluconeogenesis"/>
    <property type="evidence" value="ECO:0007669"/>
    <property type="project" value="TreeGrafter"/>
</dbReference>
<feature type="compositionally biased region" description="Polar residues" evidence="2">
    <location>
        <begin position="419"/>
        <end position="434"/>
    </location>
</feature>
<reference evidence="3 4" key="1">
    <citation type="submission" date="2015-01" db="EMBL/GenBank/DDBJ databases">
        <title>The Genome Sequence of Fonsecaea pedrosoi CBS 271.37.</title>
        <authorList>
            <consortium name="The Broad Institute Genomics Platform"/>
            <person name="Cuomo C."/>
            <person name="de Hoog S."/>
            <person name="Gorbushina A."/>
            <person name="Stielow B."/>
            <person name="Teixiera M."/>
            <person name="Abouelleil A."/>
            <person name="Chapman S.B."/>
            <person name="Priest M."/>
            <person name="Young S.K."/>
            <person name="Wortman J."/>
            <person name="Nusbaum C."/>
            <person name="Birren B."/>
        </authorList>
    </citation>
    <scope>NUCLEOTIDE SEQUENCE [LARGE SCALE GENOMIC DNA]</scope>
    <source>
        <strain evidence="3 4">CBS 271.37</strain>
    </source>
</reference>
<dbReference type="OrthoDB" id="62at2759"/>
<dbReference type="EMBL" id="KN846973">
    <property type="protein sequence ID" value="KIW79014.1"/>
    <property type="molecule type" value="Genomic_DNA"/>
</dbReference>
<dbReference type="PANTHER" id="PTHR14534:SF3">
    <property type="entry name" value="GID COMPLEX SUBUNIT 4 HOMOLOG"/>
    <property type="match status" value="1"/>
</dbReference>
<feature type="region of interest" description="Disordered" evidence="2">
    <location>
        <begin position="248"/>
        <end position="272"/>
    </location>
</feature>
<dbReference type="GO" id="GO:0034657">
    <property type="term" value="C:GID complex"/>
    <property type="evidence" value="ECO:0007669"/>
    <property type="project" value="TreeGrafter"/>
</dbReference>
<dbReference type="GO" id="GO:0005773">
    <property type="term" value="C:vacuole"/>
    <property type="evidence" value="ECO:0007669"/>
    <property type="project" value="GOC"/>
</dbReference>
<keyword evidence="4" id="KW-1185">Reference proteome</keyword>